<organism evidence="1 2">
    <name type="scientific">Symbiodinium microadriaticum</name>
    <name type="common">Dinoflagellate</name>
    <name type="synonym">Zooxanthella microadriatica</name>
    <dbReference type="NCBI Taxonomy" id="2951"/>
    <lineage>
        <taxon>Eukaryota</taxon>
        <taxon>Sar</taxon>
        <taxon>Alveolata</taxon>
        <taxon>Dinophyceae</taxon>
        <taxon>Suessiales</taxon>
        <taxon>Symbiodiniaceae</taxon>
        <taxon>Symbiodinium</taxon>
    </lineage>
</organism>
<evidence type="ECO:0000313" key="2">
    <source>
        <dbReference type="Proteomes" id="UP000186817"/>
    </source>
</evidence>
<name>A0A1Q9CQT5_SYMMI</name>
<dbReference type="Proteomes" id="UP000186817">
    <property type="component" value="Unassembled WGS sequence"/>
</dbReference>
<gene>
    <name evidence="1" type="ORF">AK812_SmicGene33756</name>
</gene>
<accession>A0A1Q9CQT5</accession>
<keyword evidence="2" id="KW-1185">Reference proteome</keyword>
<dbReference type="EMBL" id="LSRX01000985">
    <property type="protein sequence ID" value="OLP85281.1"/>
    <property type="molecule type" value="Genomic_DNA"/>
</dbReference>
<dbReference type="OrthoDB" id="416219at2759"/>
<comment type="caution">
    <text evidence="1">The sequence shown here is derived from an EMBL/GenBank/DDBJ whole genome shotgun (WGS) entry which is preliminary data.</text>
</comment>
<dbReference type="AlphaFoldDB" id="A0A1Q9CQT5"/>
<proteinExistence type="predicted"/>
<sequence>MIIRAGRCCCPQRLDSPITGNMSFRLFSSDKSEAHPVLFHDSSGAEGFWERRFRRARRKRVQMLQQINAAHDQMRVFYALGRRRLQDKGRLNEEHAAKFARIDERLFGLQRDPLQLEFYDRRKQFHEEYVRKRFLLGKQEEE</sequence>
<reference evidence="1 2" key="1">
    <citation type="submission" date="2016-02" db="EMBL/GenBank/DDBJ databases">
        <title>Genome analysis of coral dinoflagellate symbionts highlights evolutionary adaptations to a symbiotic lifestyle.</title>
        <authorList>
            <person name="Aranda M."/>
            <person name="Li Y."/>
            <person name="Liew Y.J."/>
            <person name="Baumgarten S."/>
            <person name="Simakov O."/>
            <person name="Wilson M."/>
            <person name="Piel J."/>
            <person name="Ashoor H."/>
            <person name="Bougouffa S."/>
            <person name="Bajic V.B."/>
            <person name="Ryu T."/>
            <person name="Ravasi T."/>
            <person name="Bayer T."/>
            <person name="Micklem G."/>
            <person name="Kim H."/>
            <person name="Bhak J."/>
            <person name="Lajeunesse T.C."/>
            <person name="Voolstra C.R."/>
        </authorList>
    </citation>
    <scope>NUCLEOTIDE SEQUENCE [LARGE SCALE GENOMIC DNA]</scope>
    <source>
        <strain evidence="1 2">CCMP2467</strain>
    </source>
</reference>
<evidence type="ECO:0000313" key="1">
    <source>
        <dbReference type="EMBL" id="OLP85281.1"/>
    </source>
</evidence>
<protein>
    <submittedName>
        <fullName evidence="1">Uncharacterized protein</fullName>
    </submittedName>
</protein>